<evidence type="ECO:0000313" key="3">
    <source>
        <dbReference type="Proteomes" id="UP001634394"/>
    </source>
</evidence>
<keyword evidence="3" id="KW-1185">Reference proteome</keyword>
<sequence length="282" mass="31800">MASFIVLLTAVLPLMAKCFLFNGPNWNNLRVTWGMNPFNYNNYATMPRTEQDAILKGFVMKSNCNATRNFVGKRYWKDEDPSVMLLYDVNGYIAGIQIGIAKGLKTGSGDNYPFQQQINAPFVDDGDLYIITAYFTDPATVCTIGRTESDFRTHGTGNVLHIQNGTLPTDVITAPTHEKDLTSTEWTEGKCFPSMGVHYWYNLSADQPCNELFPVFLLYNKGELNAFGWAMQSNIAGSQRLEHPSPSSYSLFMKTVPSCLYRQGIMTTLHIYLTTQYLFNMC</sequence>
<keyword evidence="1" id="KW-0732">Signal</keyword>
<evidence type="ECO:0000256" key="1">
    <source>
        <dbReference type="SAM" id="SignalP"/>
    </source>
</evidence>
<gene>
    <name evidence="2" type="ORF">ACJMK2_018884</name>
</gene>
<name>A0ABD3UEQ9_SINWO</name>
<protein>
    <submittedName>
        <fullName evidence="2">Uncharacterized protein</fullName>
    </submittedName>
</protein>
<feature type="signal peptide" evidence="1">
    <location>
        <begin position="1"/>
        <end position="18"/>
    </location>
</feature>
<dbReference type="AlphaFoldDB" id="A0ABD3UEQ9"/>
<accession>A0ABD3UEQ9</accession>
<evidence type="ECO:0000313" key="2">
    <source>
        <dbReference type="EMBL" id="KAL3847999.1"/>
    </source>
</evidence>
<organism evidence="2 3">
    <name type="scientific">Sinanodonta woodiana</name>
    <name type="common">Chinese pond mussel</name>
    <name type="synonym">Anodonta woodiana</name>
    <dbReference type="NCBI Taxonomy" id="1069815"/>
    <lineage>
        <taxon>Eukaryota</taxon>
        <taxon>Metazoa</taxon>
        <taxon>Spiralia</taxon>
        <taxon>Lophotrochozoa</taxon>
        <taxon>Mollusca</taxon>
        <taxon>Bivalvia</taxon>
        <taxon>Autobranchia</taxon>
        <taxon>Heteroconchia</taxon>
        <taxon>Palaeoheterodonta</taxon>
        <taxon>Unionida</taxon>
        <taxon>Unionoidea</taxon>
        <taxon>Unionidae</taxon>
        <taxon>Unioninae</taxon>
        <taxon>Sinanodonta</taxon>
    </lineage>
</organism>
<comment type="caution">
    <text evidence="2">The sequence shown here is derived from an EMBL/GenBank/DDBJ whole genome shotgun (WGS) entry which is preliminary data.</text>
</comment>
<dbReference type="EMBL" id="JBJQND010000016">
    <property type="protein sequence ID" value="KAL3847999.1"/>
    <property type="molecule type" value="Genomic_DNA"/>
</dbReference>
<reference evidence="2 3" key="1">
    <citation type="submission" date="2024-11" db="EMBL/GenBank/DDBJ databases">
        <title>Chromosome-level genome assembly of the freshwater bivalve Anodonta woodiana.</title>
        <authorList>
            <person name="Chen X."/>
        </authorList>
    </citation>
    <scope>NUCLEOTIDE SEQUENCE [LARGE SCALE GENOMIC DNA]</scope>
    <source>
        <strain evidence="2">MN2024</strain>
        <tissue evidence="2">Gills</tissue>
    </source>
</reference>
<feature type="chain" id="PRO_5044839395" evidence="1">
    <location>
        <begin position="19"/>
        <end position="282"/>
    </location>
</feature>
<dbReference type="Proteomes" id="UP001634394">
    <property type="component" value="Unassembled WGS sequence"/>
</dbReference>
<proteinExistence type="predicted"/>